<evidence type="ECO:0000256" key="3">
    <source>
        <dbReference type="PIRSR" id="PIRSR000149-1"/>
    </source>
</evidence>
<comment type="similarity">
    <text evidence="1 7">Belongs to the glyceraldehyde-3-phosphate dehydrogenase family.</text>
</comment>
<dbReference type="Gene3D" id="3.30.360.10">
    <property type="entry name" value="Dihydrodipicolinate Reductase, domain 2"/>
    <property type="match status" value="1"/>
</dbReference>
<organism evidence="9 10">
    <name type="scientific">Candidatus Roizmanbacteria bacterium RIFCSPHIGHO2_02_FULL_43_11</name>
    <dbReference type="NCBI Taxonomy" id="1802043"/>
    <lineage>
        <taxon>Bacteria</taxon>
        <taxon>Candidatus Roizmaniibacteriota</taxon>
    </lineage>
</organism>
<dbReference type="PRINTS" id="PR00078">
    <property type="entry name" value="G3PDHDRGNASE"/>
</dbReference>
<feature type="binding site" evidence="4">
    <location>
        <begin position="213"/>
        <end position="214"/>
    </location>
    <ligand>
        <name>D-glyceraldehyde 3-phosphate</name>
        <dbReference type="ChEBI" id="CHEBI:59776"/>
    </ligand>
</feature>
<feature type="binding site" evidence="4">
    <location>
        <position position="236"/>
    </location>
    <ligand>
        <name>D-glyceraldehyde 3-phosphate</name>
        <dbReference type="ChEBI" id="CHEBI:59776"/>
    </ligand>
</feature>
<dbReference type="AlphaFoldDB" id="A0A1F7HH86"/>
<proteinExistence type="inferred from homology"/>
<evidence type="ECO:0000256" key="6">
    <source>
        <dbReference type="PIRSR" id="PIRSR000149-4"/>
    </source>
</evidence>
<sequence>MKSLRVGLNGFGRIGRAIARIAASRSYFDLAAINTSSTTPEQLAYGLKYDSVYRMFDKPVEAHDDGISVDGKFIKSYMIRNPHEIPWQDHDIDVVIDCTGVFEDRESLQGHLHGSVKRVIVTNPVKDPTIGHIVLGVNDDVFDFGPADIISNASCTTNCAAVMVKILQEKFGIEFGFVTTAHAYTSSQSLVDNKADKPTRGRAAALSIIPTTTGASDAVCKVTGLPAECFGGMSLRVPTPVGSITDLMCTLKKDATVEEINAIFKKRASGPLKGILAYEDTPLVSSDYIGNPHSCIFDANYTQVVHGRNVKVFGWYDNEWGYSNRVVELVGKLANIE</sequence>
<dbReference type="FunFam" id="3.30.360.10:FF:000002">
    <property type="entry name" value="Glyceraldehyde-3-phosphate dehydrogenase"/>
    <property type="match status" value="1"/>
</dbReference>
<keyword evidence="5" id="KW-0547">Nucleotide-binding</keyword>
<comment type="caution">
    <text evidence="9">The sequence shown here is derived from an EMBL/GenBank/DDBJ whole genome shotgun (WGS) entry which is preliminary data.</text>
</comment>
<dbReference type="InterPro" id="IPR020828">
    <property type="entry name" value="GlycerAld_3-P_DH_NAD(P)-bd"/>
</dbReference>
<dbReference type="GO" id="GO:0051287">
    <property type="term" value="F:NAD binding"/>
    <property type="evidence" value="ECO:0007669"/>
    <property type="project" value="InterPro"/>
</dbReference>
<dbReference type="Pfam" id="PF00044">
    <property type="entry name" value="Gp_dh_N"/>
    <property type="match status" value="1"/>
</dbReference>
<dbReference type="EMBL" id="MFZT01000029">
    <property type="protein sequence ID" value="OGK30336.1"/>
    <property type="molecule type" value="Genomic_DNA"/>
</dbReference>
<feature type="binding site" evidence="4">
    <location>
        <begin position="154"/>
        <end position="156"/>
    </location>
    <ligand>
        <name>D-glyceraldehyde 3-phosphate</name>
        <dbReference type="ChEBI" id="CHEBI:59776"/>
    </ligand>
</feature>
<evidence type="ECO:0000256" key="1">
    <source>
        <dbReference type="ARBA" id="ARBA00007406"/>
    </source>
</evidence>
<feature type="binding site" evidence="5">
    <location>
        <begin position="13"/>
        <end position="14"/>
    </location>
    <ligand>
        <name>NAD(+)</name>
        <dbReference type="ChEBI" id="CHEBI:57540"/>
    </ligand>
</feature>
<dbReference type="SUPFAM" id="SSF51735">
    <property type="entry name" value="NAD(P)-binding Rossmann-fold domains"/>
    <property type="match status" value="1"/>
</dbReference>
<dbReference type="InterPro" id="IPR020831">
    <property type="entry name" value="GlycerAld/Erythrose_P_DH"/>
</dbReference>
<evidence type="ECO:0000256" key="7">
    <source>
        <dbReference type="RuleBase" id="RU000397"/>
    </source>
</evidence>
<dbReference type="Pfam" id="PF02800">
    <property type="entry name" value="Gp_dh_C"/>
    <property type="match status" value="1"/>
</dbReference>
<name>A0A1F7HH86_9BACT</name>
<evidence type="ECO:0000313" key="9">
    <source>
        <dbReference type="EMBL" id="OGK30336.1"/>
    </source>
</evidence>
<keyword evidence="5" id="KW-0520">NAD</keyword>
<reference evidence="9 10" key="1">
    <citation type="journal article" date="2016" name="Nat. Commun.">
        <title>Thousands of microbial genomes shed light on interconnected biogeochemical processes in an aquifer system.</title>
        <authorList>
            <person name="Anantharaman K."/>
            <person name="Brown C.T."/>
            <person name="Hug L.A."/>
            <person name="Sharon I."/>
            <person name="Castelle C.J."/>
            <person name="Probst A.J."/>
            <person name="Thomas B.C."/>
            <person name="Singh A."/>
            <person name="Wilkins M.J."/>
            <person name="Karaoz U."/>
            <person name="Brodie E.L."/>
            <person name="Williams K.H."/>
            <person name="Hubbard S.S."/>
            <person name="Banfield J.F."/>
        </authorList>
    </citation>
    <scope>NUCLEOTIDE SEQUENCE [LARGE SCALE GENOMIC DNA]</scope>
</reference>
<feature type="binding site" evidence="5">
    <location>
        <position position="122"/>
    </location>
    <ligand>
        <name>NAD(+)</name>
        <dbReference type="ChEBI" id="CHEBI:57540"/>
    </ligand>
</feature>
<dbReference type="Proteomes" id="UP000178098">
    <property type="component" value="Unassembled WGS sequence"/>
</dbReference>
<dbReference type="InterPro" id="IPR020829">
    <property type="entry name" value="GlycerAld_3-P_DH_cat"/>
</dbReference>
<dbReference type="SUPFAM" id="SSF55347">
    <property type="entry name" value="Glyceraldehyde-3-phosphate dehydrogenase-like, C-terminal domain"/>
    <property type="match status" value="1"/>
</dbReference>
<dbReference type="SMART" id="SM00846">
    <property type="entry name" value="Gp_dh_N"/>
    <property type="match status" value="1"/>
</dbReference>
<feature type="site" description="Activates thiol group during catalysis" evidence="6">
    <location>
        <position position="182"/>
    </location>
</feature>
<gene>
    <name evidence="9" type="ORF">A3D08_03690</name>
</gene>
<feature type="active site" description="Nucleophile" evidence="3">
    <location>
        <position position="155"/>
    </location>
</feature>
<dbReference type="FunFam" id="3.40.50.720:FF:000001">
    <property type="entry name" value="Glyceraldehyde-3-phosphate dehydrogenase"/>
    <property type="match status" value="1"/>
</dbReference>
<dbReference type="CDD" id="cd05214">
    <property type="entry name" value="GAPDH_I_N"/>
    <property type="match status" value="1"/>
</dbReference>
<evidence type="ECO:0000256" key="2">
    <source>
        <dbReference type="ARBA" id="ARBA00023002"/>
    </source>
</evidence>
<evidence type="ECO:0000256" key="4">
    <source>
        <dbReference type="PIRSR" id="PIRSR000149-2"/>
    </source>
</evidence>
<feature type="binding site" evidence="5">
    <location>
        <position position="318"/>
    </location>
    <ligand>
        <name>NAD(+)</name>
        <dbReference type="ChEBI" id="CHEBI:57540"/>
    </ligand>
</feature>
<dbReference type="PANTHER" id="PTHR43148">
    <property type="entry name" value="GLYCERALDEHYDE-3-PHOSPHATE DEHYDROGENASE 2"/>
    <property type="match status" value="1"/>
</dbReference>
<feature type="binding site" evidence="5">
    <location>
        <position position="80"/>
    </location>
    <ligand>
        <name>NAD(+)</name>
        <dbReference type="ChEBI" id="CHEBI:57540"/>
    </ligand>
</feature>
<protein>
    <recommendedName>
        <fullName evidence="8">Glyceraldehyde 3-phosphate dehydrogenase NAD(P) binding domain-containing protein</fullName>
    </recommendedName>
</protein>
<keyword evidence="2" id="KW-0560">Oxidoreductase</keyword>
<dbReference type="PIRSF" id="PIRSF000149">
    <property type="entry name" value="GAP_DH"/>
    <property type="match status" value="1"/>
</dbReference>
<dbReference type="Gene3D" id="3.40.50.720">
    <property type="entry name" value="NAD(P)-binding Rossmann-like Domain"/>
    <property type="match status" value="1"/>
</dbReference>
<accession>A0A1F7HH86</accession>
<evidence type="ECO:0000313" key="10">
    <source>
        <dbReference type="Proteomes" id="UP000178098"/>
    </source>
</evidence>
<dbReference type="CDD" id="cd18126">
    <property type="entry name" value="GAPDH_I_C"/>
    <property type="match status" value="1"/>
</dbReference>
<dbReference type="InterPro" id="IPR036291">
    <property type="entry name" value="NAD(P)-bd_dom_sf"/>
</dbReference>
<feature type="domain" description="Glyceraldehyde 3-phosphate dehydrogenase NAD(P) binding" evidence="8">
    <location>
        <begin position="4"/>
        <end position="155"/>
    </location>
</feature>
<evidence type="ECO:0000259" key="8">
    <source>
        <dbReference type="SMART" id="SM00846"/>
    </source>
</evidence>
<evidence type="ECO:0000256" key="5">
    <source>
        <dbReference type="PIRSR" id="PIRSR000149-3"/>
    </source>
</evidence>
<dbReference type="GO" id="GO:0016620">
    <property type="term" value="F:oxidoreductase activity, acting on the aldehyde or oxo group of donors, NAD or NADP as acceptor"/>
    <property type="evidence" value="ECO:0007669"/>
    <property type="project" value="InterPro"/>
</dbReference>
<feature type="binding site" evidence="4">
    <location>
        <position position="185"/>
    </location>
    <ligand>
        <name>D-glyceraldehyde 3-phosphate</name>
        <dbReference type="ChEBI" id="CHEBI:59776"/>
    </ligand>
</feature>